<dbReference type="Proteomes" id="UP001209570">
    <property type="component" value="Unassembled WGS sequence"/>
</dbReference>
<evidence type="ECO:0000256" key="2">
    <source>
        <dbReference type="SAM" id="MobiDB-lite"/>
    </source>
</evidence>
<protein>
    <submittedName>
        <fullName evidence="3">Uncharacterized protein</fullName>
    </submittedName>
</protein>
<evidence type="ECO:0000256" key="1">
    <source>
        <dbReference type="SAM" id="Coils"/>
    </source>
</evidence>
<feature type="region of interest" description="Disordered" evidence="2">
    <location>
        <begin position="377"/>
        <end position="419"/>
    </location>
</feature>
<dbReference type="AlphaFoldDB" id="A0AAD5Q526"/>
<accession>A0AAD5Q526</accession>
<reference evidence="3" key="1">
    <citation type="submission" date="2021-12" db="EMBL/GenBank/DDBJ databases">
        <title>Prjna785345.</title>
        <authorList>
            <person name="Rujirawat T."/>
            <person name="Krajaejun T."/>
        </authorList>
    </citation>
    <scope>NUCLEOTIDE SEQUENCE</scope>
    <source>
        <strain evidence="3">Pi057C3</strain>
    </source>
</reference>
<sequence>MQLRDRYIAAVKEKEALQRENLQLRRLADEYYMKNQGKMRTLLDSNRKPPSTIDQMKATLSHLQRQFTQLLTSQSARRSTQHADNSEVDPKDTARLKYCQLTLVRDELRREKELLHRQFRQVRKLEDKLRWLVDTEGELDLRTSNELVPLPKDCIALEPMTIAECAAIARHWSDFLERGHLYHPARASDLTTDIAFGWQRPCGAHDDIVLLEKRFAATITASLLGAQTTYGCSLLQRVGECHRVLFIRRRHQGPQDDNSRSTGTVVLCSLLELADSTSLILMKMHIEQLEVPGLRESSSPARTLQHRVSIGLAGLAPTSSSPARAESEIPEMACATDPTNDRTAAVEIGMETQTLTPALFKMDLACGSFVTPYEPSPGFTTPEASPSRLVTPPPAMPPLPAPRVAPLSQEEKQERQRMHVRRSYYKKRNYIRSLREQVDELEKQYAAALKAKPDAPAAASLGESPASLSLGLLQHAGAQDSNLPDLDMDLVDLDLGLRQLLPSMTASSPDSPASPEAIQLFMRLSGLRDALRRENDELKKALVRYANFVRRVEQTIEDAEQDAEDHPAQHLDTMDFNLSKDECAALGRRGFQELQQFLKSDDYVSSGVSLFGWRDRRRVVDGYVQFSMKKCYHERSALALWLKTWDTVSCPRRFRALYSPCLCMDLRLVQRVDDDNIVLYRRIEHDSGSHRITKSIFLVTRFRTDAGYIVLFRSCRNAAQERLETLLEHVQRGSSTSTTNGSDTPAPKPEPVDDSQALSQPPPSALKAALDDTREEWHDVLGWLLFEELGDHQEDAQFYFGGRFDTHAATPQFWMLESILLSLRWEAAIVGPLISLS</sequence>
<feature type="coiled-coil region" evidence="1">
    <location>
        <begin position="424"/>
        <end position="451"/>
    </location>
</feature>
<keyword evidence="4" id="KW-1185">Reference proteome</keyword>
<feature type="region of interest" description="Disordered" evidence="2">
    <location>
        <begin position="729"/>
        <end position="766"/>
    </location>
</feature>
<gene>
    <name evidence="3" type="ORF">P43SY_004690</name>
</gene>
<feature type="compositionally biased region" description="Pro residues" evidence="2">
    <location>
        <begin position="391"/>
        <end position="403"/>
    </location>
</feature>
<organism evidence="3 4">
    <name type="scientific">Pythium insidiosum</name>
    <name type="common">Pythiosis disease agent</name>
    <dbReference type="NCBI Taxonomy" id="114742"/>
    <lineage>
        <taxon>Eukaryota</taxon>
        <taxon>Sar</taxon>
        <taxon>Stramenopiles</taxon>
        <taxon>Oomycota</taxon>
        <taxon>Peronosporomycetes</taxon>
        <taxon>Pythiales</taxon>
        <taxon>Pythiaceae</taxon>
        <taxon>Pythium</taxon>
    </lineage>
</organism>
<evidence type="ECO:0000313" key="4">
    <source>
        <dbReference type="Proteomes" id="UP001209570"/>
    </source>
</evidence>
<evidence type="ECO:0000313" key="3">
    <source>
        <dbReference type="EMBL" id="KAJ0398113.1"/>
    </source>
</evidence>
<feature type="compositionally biased region" description="Low complexity" evidence="2">
    <location>
        <begin position="733"/>
        <end position="744"/>
    </location>
</feature>
<name>A0AAD5Q526_PYTIN</name>
<comment type="caution">
    <text evidence="3">The sequence shown here is derived from an EMBL/GenBank/DDBJ whole genome shotgun (WGS) entry which is preliminary data.</text>
</comment>
<feature type="coiled-coil region" evidence="1">
    <location>
        <begin position="7"/>
        <end position="34"/>
    </location>
</feature>
<dbReference type="EMBL" id="JAKCXM010000227">
    <property type="protein sequence ID" value="KAJ0398113.1"/>
    <property type="molecule type" value="Genomic_DNA"/>
</dbReference>
<proteinExistence type="predicted"/>
<keyword evidence="1" id="KW-0175">Coiled coil</keyword>